<feature type="signal peptide" evidence="4">
    <location>
        <begin position="1"/>
        <end position="20"/>
    </location>
</feature>
<evidence type="ECO:0000256" key="2">
    <source>
        <dbReference type="ARBA" id="ARBA00007639"/>
    </source>
</evidence>
<dbReference type="PANTHER" id="PTHR46847">
    <property type="entry name" value="D-ALLOSE-BINDING PERIPLASMIC PROTEIN-RELATED"/>
    <property type="match status" value="1"/>
</dbReference>
<evidence type="ECO:0000259" key="5">
    <source>
        <dbReference type="Pfam" id="PF13407"/>
    </source>
</evidence>
<evidence type="ECO:0000313" key="7">
    <source>
        <dbReference type="EMBL" id="RGE68440.1"/>
    </source>
</evidence>
<name>A0A174N6U2_9FIRM</name>
<feature type="chain" id="PRO_5041795272" evidence="4">
    <location>
        <begin position="21"/>
        <end position="375"/>
    </location>
</feature>
<dbReference type="PROSITE" id="PS51257">
    <property type="entry name" value="PROKAR_LIPOPROTEIN"/>
    <property type="match status" value="1"/>
</dbReference>
<comment type="similarity">
    <text evidence="2">Belongs to the bacterial solute-binding protein 2 family.</text>
</comment>
<dbReference type="Proteomes" id="UP000260828">
    <property type="component" value="Unassembled WGS sequence"/>
</dbReference>
<dbReference type="PANTHER" id="PTHR46847:SF1">
    <property type="entry name" value="D-ALLOSE-BINDING PERIPLASMIC PROTEIN-RELATED"/>
    <property type="match status" value="1"/>
</dbReference>
<dbReference type="EMBL" id="QVME01000003">
    <property type="protein sequence ID" value="RGE68440.1"/>
    <property type="molecule type" value="Genomic_DNA"/>
</dbReference>
<evidence type="ECO:0000313" key="9">
    <source>
        <dbReference type="Proteomes" id="UP000260828"/>
    </source>
</evidence>
<proteinExistence type="inferred from homology"/>
<comment type="subcellular location">
    <subcellularLocation>
        <location evidence="1">Cell envelope</location>
    </subcellularLocation>
</comment>
<dbReference type="Pfam" id="PF13407">
    <property type="entry name" value="Peripla_BP_4"/>
    <property type="match status" value="1"/>
</dbReference>
<dbReference type="GO" id="GO:0030246">
    <property type="term" value="F:carbohydrate binding"/>
    <property type="evidence" value="ECO:0007669"/>
    <property type="project" value="UniProtKB-ARBA"/>
</dbReference>
<dbReference type="InterPro" id="IPR028082">
    <property type="entry name" value="Peripla_BP_I"/>
</dbReference>
<evidence type="ECO:0000256" key="1">
    <source>
        <dbReference type="ARBA" id="ARBA00004196"/>
    </source>
</evidence>
<dbReference type="Gene3D" id="3.40.50.2300">
    <property type="match status" value="2"/>
</dbReference>
<dbReference type="EMBL" id="CZBE01000004">
    <property type="protein sequence ID" value="CUP44353.1"/>
    <property type="molecule type" value="Genomic_DNA"/>
</dbReference>
<dbReference type="CDD" id="cd01536">
    <property type="entry name" value="PBP1_ABC_sugar_binding-like"/>
    <property type="match status" value="1"/>
</dbReference>
<dbReference type="SUPFAM" id="SSF53822">
    <property type="entry name" value="Periplasmic binding protein-like I"/>
    <property type="match status" value="1"/>
</dbReference>
<reference evidence="7 9" key="2">
    <citation type="submission" date="2018-08" db="EMBL/GenBank/DDBJ databases">
        <title>A genome reference for cultivated species of the human gut microbiota.</title>
        <authorList>
            <person name="Zou Y."/>
            <person name="Xue W."/>
            <person name="Luo G."/>
        </authorList>
    </citation>
    <scope>NUCLEOTIDE SEQUENCE [LARGE SCALE GENOMIC DNA]</scope>
    <source>
        <strain evidence="7 9">TF05-12AC</strain>
    </source>
</reference>
<sequence length="375" mass="39389">MKLKKICTAMLSSVLVLSMAACGSSAPSAAGSAPAGGSVAADNASSAAGGDTGAASAEKKRVCFVARASADTFAAWMTNEMKKAAEQYDNIELTCVSGEGDDNTENGLLEDCITKQYDLVIVQSNNNAAQAPYVKNLVDAGIPVITTNPTTHQSDLDGSDDNSVLAGTGTVDADPVAQAQVSAARAVSEVPQNANVVVLRGPSGNYHAEKRREAWDTYFFNERPDVTILYEDYANWNSDEAMTLMESWVQAGTHIDAIISMNDNMAAGAIEAIRGDSNYVNADGTTNFLAYGVDGTAQGCLLIKEGLLTATALQSASDLAKKNMDYAAKVLSGEMQVTEVNDYVDAPEINAENVDEYIQIYIDNGEISADGNIAA</sequence>
<protein>
    <submittedName>
        <fullName evidence="6">D-galactose/ D-glucose-binding protein</fullName>
    </submittedName>
    <submittedName>
        <fullName evidence="7">Sugar ABC transporter substrate-binding protein</fullName>
    </submittedName>
</protein>
<organism evidence="6 8">
    <name type="scientific">Anaerotruncus colihominis</name>
    <dbReference type="NCBI Taxonomy" id="169435"/>
    <lineage>
        <taxon>Bacteria</taxon>
        <taxon>Bacillati</taxon>
        <taxon>Bacillota</taxon>
        <taxon>Clostridia</taxon>
        <taxon>Eubacteriales</taxon>
        <taxon>Oscillospiraceae</taxon>
        <taxon>Anaerotruncus</taxon>
    </lineage>
</organism>
<evidence type="ECO:0000313" key="6">
    <source>
        <dbReference type="EMBL" id="CUP44353.1"/>
    </source>
</evidence>
<feature type="domain" description="Periplasmic binding protein" evidence="5">
    <location>
        <begin position="64"/>
        <end position="334"/>
    </location>
</feature>
<dbReference type="GO" id="GO:0030313">
    <property type="term" value="C:cell envelope"/>
    <property type="evidence" value="ECO:0007669"/>
    <property type="project" value="UniProtKB-SubCell"/>
</dbReference>
<dbReference type="Proteomes" id="UP000095765">
    <property type="component" value="Unassembled WGS sequence"/>
</dbReference>
<evidence type="ECO:0000256" key="4">
    <source>
        <dbReference type="SAM" id="SignalP"/>
    </source>
</evidence>
<keyword evidence="3 4" id="KW-0732">Signal</keyword>
<dbReference type="AlphaFoldDB" id="A0A174N6U2"/>
<gene>
    <name evidence="6" type="primary">mglB_3</name>
    <name evidence="7" type="ORF">DXC40_07310</name>
    <name evidence="6" type="ORF">ERS852551_00821</name>
</gene>
<evidence type="ECO:0000313" key="8">
    <source>
        <dbReference type="Proteomes" id="UP000095765"/>
    </source>
</evidence>
<dbReference type="InterPro" id="IPR025997">
    <property type="entry name" value="SBP_2_dom"/>
</dbReference>
<accession>A0A174N6U2</accession>
<reference evidence="6 8" key="1">
    <citation type="submission" date="2015-09" db="EMBL/GenBank/DDBJ databases">
        <authorList>
            <consortium name="Pathogen Informatics"/>
        </authorList>
    </citation>
    <scope>NUCLEOTIDE SEQUENCE [LARGE SCALE GENOMIC DNA]</scope>
    <source>
        <strain evidence="6 8">2789STDY5834939</strain>
    </source>
</reference>
<dbReference type="OrthoDB" id="9814427at2"/>
<evidence type="ECO:0000256" key="3">
    <source>
        <dbReference type="ARBA" id="ARBA00022729"/>
    </source>
</evidence>
<dbReference type="RefSeq" id="WP_006876807.1">
    <property type="nucleotide sequence ID" value="NZ_CABIWA010000004.1"/>
</dbReference>